<sequence length="210" mass="22057">MSLITDDPDHSPRDCATKRRHHHHHHHHSGGWRQRRLLIAAASGAASLLALCIILWLTLRPSAPRFTLLAATATSSNASTGGGLVRLDAALMAHNPNARAAALYDGLRARASYAGFQLATAGPLPPFQQAQGEAVLSASLSSAAEATAEEAADGRSPALLRLRIEGRLRWKVAAWVSGECALAAECVAVAAPSQLRAVVVQGTECAVTIE</sequence>
<keyword evidence="9" id="KW-1185">Reference proteome</keyword>
<dbReference type="Gramene" id="TraesLDM5A03G02610370.1">
    <property type="protein sequence ID" value="TraesLDM5A03G02610370.1.CDS1"/>
    <property type="gene ID" value="TraesLDM5A03G02610370"/>
</dbReference>
<dbReference type="Gramene" id="TraesJUL5A03G02626380.1">
    <property type="protein sequence ID" value="TraesJUL5A03G02626380.1.CDS1"/>
    <property type="gene ID" value="TraesJUL5A03G02626380"/>
</dbReference>
<evidence type="ECO:0000313" key="8">
    <source>
        <dbReference type="EnsemblPlants" id="TraesCS5A02G098600.1.cds1"/>
    </source>
</evidence>
<dbReference type="InterPro" id="IPR044839">
    <property type="entry name" value="NDR1-like"/>
</dbReference>
<feature type="compositionally biased region" description="Basic and acidic residues" evidence="5">
    <location>
        <begin position="7"/>
        <end position="17"/>
    </location>
</feature>
<feature type="compositionally biased region" description="Basic residues" evidence="5">
    <location>
        <begin position="18"/>
        <end position="29"/>
    </location>
</feature>
<dbReference type="AlphaFoldDB" id="A0A3B6KBU3"/>
<dbReference type="GeneID" id="123106723"/>
<dbReference type="Gramene" id="TraesNOR5A03G02626590.1">
    <property type="protein sequence ID" value="TraesNOR5A03G02626590.1.CDS1"/>
    <property type="gene ID" value="TraesNOR5A03G02626590"/>
</dbReference>
<dbReference type="Gramene" id="TraesCAD_scaffold_077872_01G000100.1">
    <property type="protein sequence ID" value="TraesCAD_scaffold_077872_01G000100.1"/>
    <property type="gene ID" value="TraesCAD_scaffold_077872_01G000100"/>
</dbReference>
<comment type="subcellular location">
    <subcellularLocation>
        <location evidence="1">Membrane</location>
        <topology evidence="1">Single-pass membrane protein</topology>
    </subcellularLocation>
</comment>
<dbReference type="Gramene" id="TraesWEE_scaffold_197704_01G000100.1">
    <property type="protein sequence ID" value="TraesWEE_scaffold_197704_01G000100.1"/>
    <property type="gene ID" value="TraesWEE_scaffold_197704_01G000100"/>
</dbReference>
<organism evidence="8">
    <name type="scientific">Triticum aestivum</name>
    <name type="common">Wheat</name>
    <dbReference type="NCBI Taxonomy" id="4565"/>
    <lineage>
        <taxon>Eukaryota</taxon>
        <taxon>Viridiplantae</taxon>
        <taxon>Streptophyta</taxon>
        <taxon>Embryophyta</taxon>
        <taxon>Tracheophyta</taxon>
        <taxon>Spermatophyta</taxon>
        <taxon>Magnoliopsida</taxon>
        <taxon>Liliopsida</taxon>
        <taxon>Poales</taxon>
        <taxon>Poaceae</taxon>
        <taxon>BOP clade</taxon>
        <taxon>Pooideae</taxon>
        <taxon>Triticodae</taxon>
        <taxon>Triticeae</taxon>
        <taxon>Triticinae</taxon>
        <taxon>Triticum</taxon>
    </lineage>
</organism>
<gene>
    <name evidence="8" type="primary">LOC123106723</name>
</gene>
<dbReference type="GO" id="GO:0009506">
    <property type="term" value="C:plasmodesma"/>
    <property type="evidence" value="ECO:0000318"/>
    <property type="project" value="GO_Central"/>
</dbReference>
<dbReference type="Gramene" id="TraesLAC5A03G02560270.1">
    <property type="protein sequence ID" value="TraesLAC5A03G02560270.1.CDS1"/>
    <property type="gene ID" value="TraesLAC5A03G02560270"/>
</dbReference>
<evidence type="ECO:0000259" key="7">
    <source>
        <dbReference type="Pfam" id="PF03168"/>
    </source>
</evidence>
<dbReference type="Gramene" id="TraesPARA_EIv1.0_1602960.1">
    <property type="protein sequence ID" value="TraesPARA_EIv1.0_1602960.1.CDS1"/>
    <property type="gene ID" value="TraesPARA_EIv1.0_1602960"/>
</dbReference>
<dbReference type="Gramene" id="TraesMAC5A03G02604860.1">
    <property type="protein sequence ID" value="TraesMAC5A03G02604860.1.CDS1"/>
    <property type="gene ID" value="TraesMAC5A03G02604860"/>
</dbReference>
<evidence type="ECO:0000256" key="6">
    <source>
        <dbReference type="SAM" id="Phobius"/>
    </source>
</evidence>
<reference evidence="8" key="1">
    <citation type="submission" date="2018-08" db="EMBL/GenBank/DDBJ databases">
        <authorList>
            <person name="Rossello M."/>
        </authorList>
    </citation>
    <scope>NUCLEOTIDE SEQUENCE [LARGE SCALE GENOMIC DNA]</scope>
    <source>
        <strain evidence="8">cv. Chinese Spring</strain>
    </source>
</reference>
<evidence type="ECO:0000256" key="3">
    <source>
        <dbReference type="ARBA" id="ARBA00022989"/>
    </source>
</evidence>
<keyword evidence="2 6" id="KW-0812">Transmembrane</keyword>
<dbReference type="RefSeq" id="XP_044384747.1">
    <property type="nucleotide sequence ID" value="XM_044528812.1"/>
</dbReference>
<feature type="transmembrane region" description="Helical" evidence="6">
    <location>
        <begin position="37"/>
        <end position="59"/>
    </location>
</feature>
<accession>A0A3B6KBU3</accession>
<protein>
    <recommendedName>
        <fullName evidence="7">Late embryogenesis abundant protein LEA-2 subgroup domain-containing protein</fullName>
    </recommendedName>
</protein>
<dbReference type="Gramene" id="TraesJAG5A03G02608040.1">
    <property type="protein sequence ID" value="TraesJAG5A03G02608040.1.CDS1"/>
    <property type="gene ID" value="TraesJAG5A03G02608040"/>
</dbReference>
<dbReference type="KEGG" id="taes:123106723"/>
<feature type="region of interest" description="Disordered" evidence="5">
    <location>
        <begin position="1"/>
        <end position="29"/>
    </location>
</feature>
<dbReference type="Gramene" id="TraesSTA5A03G02597050.1">
    <property type="protein sequence ID" value="TraesSTA5A03G02597050.1.CDS1"/>
    <property type="gene ID" value="TraesSTA5A03G02597050"/>
</dbReference>
<dbReference type="GO" id="GO:0098542">
    <property type="term" value="P:defense response to other organism"/>
    <property type="evidence" value="ECO:0007669"/>
    <property type="project" value="InterPro"/>
</dbReference>
<name>A0A3B6KBU3_WHEAT</name>
<reference evidence="8" key="2">
    <citation type="submission" date="2018-10" db="UniProtKB">
        <authorList>
            <consortium name="EnsemblPlants"/>
        </authorList>
    </citation>
    <scope>IDENTIFICATION</scope>
</reference>
<dbReference type="PANTHER" id="PTHR31415:SF95">
    <property type="entry name" value="LATE EMBRYOGENESIS ABUNDANT PROTEIN LEA-2 SUBGROUP DOMAIN-CONTAINING PROTEIN"/>
    <property type="match status" value="1"/>
</dbReference>
<dbReference type="Gramene" id="TraesCS5A03G0248100.1">
    <property type="protein sequence ID" value="TraesCS5A03G0248100.1.CDS1"/>
    <property type="gene ID" value="TraesCS5A03G0248100"/>
</dbReference>
<evidence type="ECO:0000313" key="9">
    <source>
        <dbReference type="Proteomes" id="UP000019116"/>
    </source>
</evidence>
<evidence type="ECO:0000256" key="5">
    <source>
        <dbReference type="SAM" id="MobiDB-lite"/>
    </source>
</evidence>
<dbReference type="OrthoDB" id="677152at2759"/>
<dbReference type="Proteomes" id="UP000019116">
    <property type="component" value="Chromosome 5A"/>
</dbReference>
<dbReference type="Gramene" id="TraesARI5A03G02647880.1">
    <property type="protein sequence ID" value="TraesARI5A03G02647880.1.CDS1"/>
    <property type="gene ID" value="TraesARI5A03G02647880"/>
</dbReference>
<keyword evidence="4 6" id="KW-0472">Membrane</keyword>
<dbReference type="GO" id="GO:0005886">
    <property type="term" value="C:plasma membrane"/>
    <property type="evidence" value="ECO:0000318"/>
    <property type="project" value="GO_Central"/>
</dbReference>
<proteinExistence type="predicted"/>
<dbReference type="PANTHER" id="PTHR31415">
    <property type="entry name" value="OS05G0367900 PROTEIN"/>
    <property type="match status" value="1"/>
</dbReference>
<dbReference type="Gramene" id="TraesCS5A02G098600.1">
    <property type="protein sequence ID" value="TraesCS5A02G098600.1.cds1"/>
    <property type="gene ID" value="TraesCS5A02G098600"/>
</dbReference>
<dbReference type="InterPro" id="IPR004864">
    <property type="entry name" value="LEA_2"/>
</dbReference>
<dbReference type="Gramene" id="TraesCLE_scaffold_106492_01G000100.1">
    <property type="protein sequence ID" value="TraesCLE_scaffold_106492_01G000100.1"/>
    <property type="gene ID" value="TraesCLE_scaffold_106492_01G000100"/>
</dbReference>
<dbReference type="OMA" id="ALCMILW"/>
<keyword evidence="3 6" id="KW-1133">Transmembrane helix</keyword>
<dbReference type="Gramene" id="TraesROB_scaffold_078032_01G000100.1">
    <property type="protein sequence ID" value="TraesROB_scaffold_078032_01G000100.1"/>
    <property type="gene ID" value="TraesROB_scaffold_078032_01G000100"/>
</dbReference>
<feature type="domain" description="Late embryogenesis abundant protein LEA-2 subgroup" evidence="7">
    <location>
        <begin position="94"/>
        <end position="169"/>
    </location>
</feature>
<evidence type="ECO:0000256" key="4">
    <source>
        <dbReference type="ARBA" id="ARBA00023136"/>
    </source>
</evidence>
<evidence type="ECO:0000256" key="2">
    <source>
        <dbReference type="ARBA" id="ARBA00022692"/>
    </source>
</evidence>
<dbReference type="Gramene" id="TraesRN5A0100255200.1">
    <property type="protein sequence ID" value="TraesRN5A0100255200.1"/>
    <property type="gene ID" value="TraesRN5A0100255200"/>
</dbReference>
<dbReference type="EnsemblPlants" id="TraesCS5A02G098600.1">
    <property type="protein sequence ID" value="TraesCS5A02G098600.1.cds1"/>
    <property type="gene ID" value="TraesCS5A02G098600"/>
</dbReference>
<dbReference type="Pfam" id="PF03168">
    <property type="entry name" value="LEA_2"/>
    <property type="match status" value="1"/>
</dbReference>
<evidence type="ECO:0000256" key="1">
    <source>
        <dbReference type="ARBA" id="ARBA00004167"/>
    </source>
</evidence>
<dbReference type="Gramene" id="TraesSYM5A03G02635140.1">
    <property type="protein sequence ID" value="TraesSYM5A03G02635140.1.CDS1"/>
    <property type="gene ID" value="TraesSYM5A03G02635140"/>
</dbReference>